<proteinExistence type="predicted"/>
<dbReference type="Gene3D" id="1.20.58.2190">
    <property type="match status" value="1"/>
</dbReference>
<evidence type="ECO:0000313" key="4">
    <source>
        <dbReference type="Proteomes" id="UP001230188"/>
    </source>
</evidence>
<protein>
    <recommendedName>
        <fullName evidence="2">PUB domain-containing protein</fullName>
    </recommendedName>
</protein>
<dbReference type="EMBL" id="JAQMWT010000427">
    <property type="protein sequence ID" value="KAJ8601518.1"/>
    <property type="molecule type" value="Genomic_DNA"/>
</dbReference>
<keyword evidence="4" id="KW-1185">Reference proteome</keyword>
<feature type="domain" description="PUB" evidence="2">
    <location>
        <begin position="44"/>
        <end position="107"/>
    </location>
</feature>
<comment type="caution">
    <text evidence="3">The sequence shown here is derived from an EMBL/GenBank/DDBJ whole genome shotgun (WGS) entry which is preliminary data.</text>
</comment>
<gene>
    <name evidence="3" type="ORF">CTAYLR_006733</name>
</gene>
<organism evidence="3 4">
    <name type="scientific">Chrysophaeum taylorii</name>
    <dbReference type="NCBI Taxonomy" id="2483200"/>
    <lineage>
        <taxon>Eukaryota</taxon>
        <taxon>Sar</taxon>
        <taxon>Stramenopiles</taxon>
        <taxon>Ochrophyta</taxon>
        <taxon>Pelagophyceae</taxon>
        <taxon>Pelagomonadales</taxon>
        <taxon>Pelagomonadaceae</taxon>
        <taxon>Chrysophaeum</taxon>
    </lineage>
</organism>
<sequence length="235" mass="25363">MSLLFNTGDAALDAALANSLTGRAIPPAETLVEQAALAASAQPEEAIATLRTVLRNFCDEPANPKYRRLRLEKPIVARLWESEVCRAVLESVGWGETRDTNGDRVLALGGDPSLSETALRILEPPSARSPSGTCAVCYRAVSQYYPPPRGAFFRRARSPNEGVVCTTCPPGAYTLCGRCYNHGDFGSHDASHTFAPMGWEEASAMGFRRRQAGAPPKRPRPSPSDALHGRRGPWG</sequence>
<evidence type="ECO:0000256" key="1">
    <source>
        <dbReference type="SAM" id="MobiDB-lite"/>
    </source>
</evidence>
<name>A0AAD7UBI7_9STRA</name>
<feature type="region of interest" description="Disordered" evidence="1">
    <location>
        <begin position="206"/>
        <end position="235"/>
    </location>
</feature>
<accession>A0AAD7UBI7</accession>
<dbReference type="Pfam" id="PF09409">
    <property type="entry name" value="PUB"/>
    <property type="match status" value="1"/>
</dbReference>
<dbReference type="Proteomes" id="UP001230188">
    <property type="component" value="Unassembled WGS sequence"/>
</dbReference>
<reference evidence="3" key="1">
    <citation type="submission" date="2023-01" db="EMBL/GenBank/DDBJ databases">
        <title>Metagenome sequencing of chrysophaentin producing Chrysophaeum taylorii.</title>
        <authorList>
            <person name="Davison J."/>
            <person name="Bewley C."/>
        </authorList>
    </citation>
    <scope>NUCLEOTIDE SEQUENCE</scope>
    <source>
        <strain evidence="3">NIES-1699</strain>
    </source>
</reference>
<dbReference type="InterPro" id="IPR036339">
    <property type="entry name" value="PUB-like_dom_sf"/>
</dbReference>
<dbReference type="InterPro" id="IPR018997">
    <property type="entry name" value="PUB_domain"/>
</dbReference>
<evidence type="ECO:0000313" key="3">
    <source>
        <dbReference type="EMBL" id="KAJ8601518.1"/>
    </source>
</evidence>
<dbReference type="AlphaFoldDB" id="A0AAD7UBI7"/>
<dbReference type="SUPFAM" id="SSF143503">
    <property type="entry name" value="PUG domain-like"/>
    <property type="match status" value="1"/>
</dbReference>
<evidence type="ECO:0000259" key="2">
    <source>
        <dbReference type="Pfam" id="PF09409"/>
    </source>
</evidence>